<accession>B1I2P0</accession>
<dbReference type="Proteomes" id="UP000008544">
    <property type="component" value="Chromosome"/>
</dbReference>
<dbReference type="Pfam" id="PF02653">
    <property type="entry name" value="BPD_transp_2"/>
    <property type="match status" value="1"/>
</dbReference>
<dbReference type="STRING" id="477974.Daud_0669"/>
<feature type="transmembrane region" description="Helical" evidence="9">
    <location>
        <begin position="20"/>
        <end position="42"/>
    </location>
</feature>
<feature type="transmembrane region" description="Helical" evidence="9">
    <location>
        <begin position="92"/>
        <end position="118"/>
    </location>
</feature>
<dbReference type="HOGENOM" id="CLU_039929_1_1_9"/>
<reference evidence="11" key="1">
    <citation type="submission" date="2007-10" db="EMBL/GenBank/DDBJ databases">
        <title>Complete sequence of chromosome of Desulforudis audaxviator MP104C.</title>
        <authorList>
            <person name="Copeland A."/>
            <person name="Lucas S."/>
            <person name="Lapidus A."/>
            <person name="Barry K."/>
            <person name="Glavina del Rio T."/>
            <person name="Dalin E."/>
            <person name="Tice H."/>
            <person name="Bruce D."/>
            <person name="Pitluck S."/>
            <person name="Lowry S.R."/>
            <person name="Larimer F."/>
            <person name="Land M.L."/>
            <person name="Hauser L."/>
            <person name="Kyrpides N."/>
            <person name="Ivanova N.N."/>
            <person name="Richardson P."/>
        </authorList>
    </citation>
    <scope>NUCLEOTIDE SEQUENCE [LARGE SCALE GENOMIC DNA]</scope>
    <source>
        <strain evidence="11">MP104C</strain>
    </source>
</reference>
<dbReference type="PANTHER" id="PTHR11795">
    <property type="entry name" value="BRANCHED-CHAIN AMINO ACID TRANSPORT SYSTEM PERMEASE PROTEIN LIVH"/>
    <property type="match status" value="1"/>
</dbReference>
<comment type="subcellular location">
    <subcellularLocation>
        <location evidence="1">Cell membrane</location>
        <topology evidence="1">Multi-pass membrane protein</topology>
    </subcellularLocation>
</comment>
<keyword evidence="11" id="KW-1185">Reference proteome</keyword>
<dbReference type="CDD" id="cd06582">
    <property type="entry name" value="TM_PBP1_LivH_like"/>
    <property type="match status" value="1"/>
</dbReference>
<comment type="similarity">
    <text evidence="8">Belongs to the binding-protein-dependent transport system permease family. LivHM subfamily.</text>
</comment>
<evidence type="ECO:0000256" key="7">
    <source>
        <dbReference type="ARBA" id="ARBA00023136"/>
    </source>
</evidence>
<proteinExistence type="inferred from homology"/>
<keyword evidence="4 9" id="KW-0812">Transmembrane</keyword>
<protein>
    <submittedName>
        <fullName evidence="10">Inner-membrane translocator</fullName>
    </submittedName>
</protein>
<dbReference type="GO" id="GO:0006865">
    <property type="term" value="P:amino acid transport"/>
    <property type="evidence" value="ECO:0007669"/>
    <property type="project" value="UniProtKB-KW"/>
</dbReference>
<organism evidence="10 11">
    <name type="scientific">Desulforudis audaxviator (strain MP104C)</name>
    <dbReference type="NCBI Taxonomy" id="477974"/>
    <lineage>
        <taxon>Bacteria</taxon>
        <taxon>Bacillati</taxon>
        <taxon>Bacillota</taxon>
        <taxon>Clostridia</taxon>
        <taxon>Thermoanaerobacterales</taxon>
        <taxon>Candidatus Desulforudaceae</taxon>
        <taxon>Candidatus Desulforudis</taxon>
    </lineage>
</organism>
<evidence type="ECO:0000256" key="8">
    <source>
        <dbReference type="ARBA" id="ARBA00037998"/>
    </source>
</evidence>
<sequence>MSLESQMLQYLISGLTLGSIYALIAIGLVVTFNITGIFNLALGEFVTLGALVSIALYAAGLPLVAAFALAVLFAAALGALMERAAIHPARKADATILTLVIITIGVGIAIRGASLLIWGTHPYTLPAFSQHAPFTVGGAVVIPQSFWVLGLAVVCVAALFAFFEFTYLGKAVRACVMNRTAARLVGINPQRLSLAAFAATGALGALAGIFITPITFATYDMGFMLGLKGFVAAILGGVTNVPGAIIGGFLLGILEAFGVGLVGSGLKDAVAMIVMIAVMLVRPTGILGAFRREG</sequence>
<keyword evidence="5" id="KW-0029">Amino-acid transport</keyword>
<dbReference type="GO" id="GO:0022857">
    <property type="term" value="F:transmembrane transporter activity"/>
    <property type="evidence" value="ECO:0007669"/>
    <property type="project" value="InterPro"/>
</dbReference>
<dbReference type="PANTHER" id="PTHR11795:SF450">
    <property type="entry name" value="ABC TRANSPORTER PERMEASE PROTEIN"/>
    <property type="match status" value="1"/>
</dbReference>
<feature type="transmembrane region" description="Helical" evidence="9">
    <location>
        <begin position="192"/>
        <end position="215"/>
    </location>
</feature>
<keyword evidence="3" id="KW-1003">Cell membrane</keyword>
<feature type="transmembrane region" description="Helical" evidence="9">
    <location>
        <begin position="269"/>
        <end position="290"/>
    </location>
</feature>
<evidence type="ECO:0000256" key="2">
    <source>
        <dbReference type="ARBA" id="ARBA00022448"/>
    </source>
</evidence>
<evidence type="ECO:0000256" key="5">
    <source>
        <dbReference type="ARBA" id="ARBA00022970"/>
    </source>
</evidence>
<reference evidence="10 11" key="2">
    <citation type="journal article" date="2008" name="Science">
        <title>Environmental genomics reveals a single-species ecosystem deep within Earth.</title>
        <authorList>
            <person name="Chivian D."/>
            <person name="Brodie E.L."/>
            <person name="Alm E.J."/>
            <person name="Culley D.E."/>
            <person name="Dehal P.S."/>
            <person name="Desantis T.Z."/>
            <person name="Gihring T.M."/>
            <person name="Lapidus A."/>
            <person name="Lin L.H."/>
            <person name="Lowry S.R."/>
            <person name="Moser D.P."/>
            <person name="Richardson P.M."/>
            <person name="Southam G."/>
            <person name="Wanger G."/>
            <person name="Pratt L.M."/>
            <person name="Andersen G.L."/>
            <person name="Hazen T.C."/>
            <person name="Brockman F.J."/>
            <person name="Arkin A.P."/>
            <person name="Onstott T.C."/>
        </authorList>
    </citation>
    <scope>NUCLEOTIDE SEQUENCE [LARGE SCALE GENOMIC DNA]</scope>
    <source>
        <strain evidence="10 11">MP104C</strain>
    </source>
</reference>
<evidence type="ECO:0000256" key="3">
    <source>
        <dbReference type="ARBA" id="ARBA00022475"/>
    </source>
</evidence>
<keyword evidence="2" id="KW-0813">Transport</keyword>
<feature type="transmembrane region" description="Helical" evidence="9">
    <location>
        <begin position="54"/>
        <end position="80"/>
    </location>
</feature>
<evidence type="ECO:0000313" key="10">
    <source>
        <dbReference type="EMBL" id="ACA59203.1"/>
    </source>
</evidence>
<dbReference type="RefSeq" id="WP_012301791.1">
    <property type="nucleotide sequence ID" value="NC_010424.1"/>
</dbReference>
<dbReference type="eggNOG" id="COG0559">
    <property type="taxonomic scope" value="Bacteria"/>
</dbReference>
<dbReference type="EMBL" id="CP000860">
    <property type="protein sequence ID" value="ACA59203.1"/>
    <property type="molecule type" value="Genomic_DNA"/>
</dbReference>
<evidence type="ECO:0000256" key="9">
    <source>
        <dbReference type="SAM" id="Phobius"/>
    </source>
</evidence>
<gene>
    <name evidence="10" type="ordered locus">Daud_0669</name>
</gene>
<dbReference type="AlphaFoldDB" id="B1I2P0"/>
<keyword evidence="7 9" id="KW-0472">Membrane</keyword>
<dbReference type="GO" id="GO:0005886">
    <property type="term" value="C:plasma membrane"/>
    <property type="evidence" value="ECO:0007669"/>
    <property type="project" value="UniProtKB-SubCell"/>
</dbReference>
<evidence type="ECO:0000256" key="6">
    <source>
        <dbReference type="ARBA" id="ARBA00022989"/>
    </source>
</evidence>
<dbReference type="InterPro" id="IPR001851">
    <property type="entry name" value="ABC_transp_permease"/>
</dbReference>
<evidence type="ECO:0000313" key="11">
    <source>
        <dbReference type="Proteomes" id="UP000008544"/>
    </source>
</evidence>
<feature type="transmembrane region" description="Helical" evidence="9">
    <location>
        <begin position="146"/>
        <end position="169"/>
    </location>
</feature>
<keyword evidence="6 9" id="KW-1133">Transmembrane helix</keyword>
<dbReference type="KEGG" id="dau:Daud_0669"/>
<evidence type="ECO:0000256" key="1">
    <source>
        <dbReference type="ARBA" id="ARBA00004651"/>
    </source>
</evidence>
<dbReference type="InterPro" id="IPR052157">
    <property type="entry name" value="BCAA_transport_permease"/>
</dbReference>
<evidence type="ECO:0000256" key="4">
    <source>
        <dbReference type="ARBA" id="ARBA00022692"/>
    </source>
</evidence>
<name>B1I2P0_DESAP</name>